<reference evidence="1" key="1">
    <citation type="journal article" date="2014" name="Int. J. Syst. Evol. Microbiol.">
        <title>Complete genome sequence of Corynebacterium casei LMG S-19264T (=DSM 44701T), isolated from a smear-ripened cheese.</title>
        <authorList>
            <consortium name="US DOE Joint Genome Institute (JGI-PGF)"/>
            <person name="Walter F."/>
            <person name="Albersmeier A."/>
            <person name="Kalinowski J."/>
            <person name="Ruckert C."/>
        </authorList>
    </citation>
    <scope>NUCLEOTIDE SEQUENCE</scope>
    <source>
        <strain evidence="1">JCM 12289</strain>
    </source>
</reference>
<reference evidence="1" key="2">
    <citation type="submission" date="2023-12" db="EMBL/GenBank/DDBJ databases">
        <authorList>
            <person name="Sun Q."/>
            <person name="Inoue M."/>
        </authorList>
    </citation>
    <scope>NUCLEOTIDE SEQUENCE</scope>
    <source>
        <strain evidence="1">JCM 12289</strain>
    </source>
</reference>
<dbReference type="SUPFAM" id="SSF47113">
    <property type="entry name" value="Histone-fold"/>
    <property type="match status" value="1"/>
</dbReference>
<evidence type="ECO:0000313" key="2">
    <source>
        <dbReference type="Proteomes" id="UP001500962"/>
    </source>
</evidence>
<dbReference type="EMBL" id="BAAADN010000031">
    <property type="protein sequence ID" value="GAA0464576.1"/>
    <property type="molecule type" value="Genomic_DNA"/>
</dbReference>
<sequence length="69" mass="7591">MNGNFDENGSENVSVANTIVKAAVKDELSEMNVSSNFYDALDEQVSEVLENAAQRASDNDRKTVQPRDL</sequence>
<comment type="caution">
    <text evidence="1">The sequence shown here is derived from an EMBL/GenBank/DDBJ whole genome shotgun (WGS) entry which is preliminary data.</text>
</comment>
<dbReference type="AlphaFoldDB" id="A0AAV3SHM1"/>
<proteinExistence type="predicted"/>
<organism evidence="1 2">
    <name type="scientific">Halococcus dombrowskii</name>
    <dbReference type="NCBI Taxonomy" id="179637"/>
    <lineage>
        <taxon>Archaea</taxon>
        <taxon>Methanobacteriati</taxon>
        <taxon>Methanobacteriota</taxon>
        <taxon>Stenosarchaea group</taxon>
        <taxon>Halobacteria</taxon>
        <taxon>Halobacteriales</taxon>
        <taxon>Halococcaceae</taxon>
        <taxon>Halococcus</taxon>
    </lineage>
</organism>
<dbReference type="Proteomes" id="UP001500962">
    <property type="component" value="Unassembled WGS sequence"/>
</dbReference>
<dbReference type="GO" id="GO:0046982">
    <property type="term" value="F:protein heterodimerization activity"/>
    <property type="evidence" value="ECO:0007669"/>
    <property type="project" value="InterPro"/>
</dbReference>
<keyword evidence="1" id="KW-0238">DNA-binding</keyword>
<dbReference type="InterPro" id="IPR009072">
    <property type="entry name" value="Histone-fold"/>
</dbReference>
<gene>
    <name evidence="1" type="ORF">GCM10008985_21800</name>
</gene>
<name>A0AAV3SHM1_HALDO</name>
<protein>
    <submittedName>
        <fullName evidence="1">DNA-binding protein</fullName>
    </submittedName>
</protein>
<dbReference type="GO" id="GO:0003677">
    <property type="term" value="F:DNA binding"/>
    <property type="evidence" value="ECO:0007669"/>
    <property type="project" value="UniProtKB-KW"/>
</dbReference>
<accession>A0AAV3SHM1</accession>
<evidence type="ECO:0000313" key="1">
    <source>
        <dbReference type="EMBL" id="GAA0464576.1"/>
    </source>
</evidence>